<proteinExistence type="predicted"/>
<dbReference type="RefSeq" id="YP_009043580.1">
    <property type="nucleotide sequence ID" value="NC_024365.1"/>
</dbReference>
<evidence type="ECO:0000313" key="2">
    <source>
        <dbReference type="Proteomes" id="UP000203458"/>
    </source>
</evidence>
<keyword evidence="2" id="KW-1185">Reference proteome</keyword>
<protein>
    <submittedName>
        <fullName evidence="1">Uncharacterized protein</fullName>
    </submittedName>
</protein>
<dbReference type="Proteomes" id="UP000203458">
    <property type="component" value="Segment"/>
</dbReference>
<dbReference type="EMBL" id="KJ507100">
    <property type="protein sequence ID" value="AHZ95057.1"/>
    <property type="molecule type" value="Genomic_DNA"/>
</dbReference>
<dbReference type="OrthoDB" id="39963at10239"/>
<accession>A0A059VFZ8</accession>
<organism evidence="1 2">
    <name type="scientific">Pseudomonas phage phiPSA1</name>
    <dbReference type="NCBI Taxonomy" id="1500757"/>
    <lineage>
        <taxon>Viruses</taxon>
        <taxon>Duplodnaviria</taxon>
        <taxon>Heunggongvirae</taxon>
        <taxon>Uroviricota</taxon>
        <taxon>Caudoviricetes</taxon>
        <taxon>Readingvirus</taxon>
        <taxon>Readingvirus PSA1</taxon>
    </lineage>
</organism>
<evidence type="ECO:0000313" key="1">
    <source>
        <dbReference type="EMBL" id="AHZ95057.1"/>
    </source>
</evidence>
<reference evidence="1 2" key="1">
    <citation type="journal article" date="2014" name="J. Basic Microbiol.">
        <title>Isolation and partial characterization of bacteriophages infecting Pseudomonas syringae pv. actinidiae, causal agent of kiwifruit bacterial canker.</title>
        <authorList>
            <person name="Di Lallo G."/>
            <person name="Evangelisti M."/>
            <person name="Mancuso F."/>
            <person name="Ferrante P."/>
            <person name="Marcelletti S."/>
            <person name="Tinari A."/>
            <person name="Superti F."/>
            <person name="Migliore L."/>
            <person name="D'Addabbo P."/>
            <person name="Frezza D."/>
            <person name="Scortichini M."/>
            <person name="Thaller M.C."/>
        </authorList>
    </citation>
    <scope>NUCLEOTIDE SEQUENCE [LARGE SCALE GENOMIC DNA]</scope>
</reference>
<dbReference type="KEGG" id="vg:19685468"/>
<name>A0A059VFZ8_9CAUD</name>
<sequence length="173" mass="19087">MGLDISVFRKLVEAPEAVRDSDGELADYDNHREFYDNPDFPGRIEGLKPNTVYRIGEHGDGLCAGSYGGYNRWRNELAQMAGYTLTEYDTHYGKKAEGYDAGAWAAGSGPFFEQIQFSDCEGTIGPVVSAKLAKDYAEFAAKAESVGGHFWDKYQEWRAAFEAAADCGAVVFH</sequence>
<dbReference type="GeneID" id="19685468"/>